<evidence type="ECO:0000313" key="1">
    <source>
        <dbReference type="EMBL" id="AFY00785.1"/>
    </source>
</evidence>
<dbReference type="Proteomes" id="UP000010074">
    <property type="component" value="Chromosome"/>
</dbReference>
<protein>
    <submittedName>
        <fullName evidence="1">Uncharacterized protein</fullName>
    </submittedName>
</protein>
<dbReference type="EMBL" id="CP002930">
    <property type="protein sequence ID" value="AFY00785.1"/>
    <property type="molecule type" value="Genomic_DNA"/>
</dbReference>
<dbReference type="PATRIC" id="fig|1069642.3.peg.1071"/>
<reference evidence="1 2" key="1">
    <citation type="journal article" date="2012" name="BMC Genomics">
        <title>Genome analysis of a simultaneously predatory and prey-independent, novel Bdellovibrio bacteriovorus from the River Tiber, supports in silico predictions of both ancient and recent lateral gene transfer from diverse bacteria.</title>
        <authorList>
            <person name="Hobley L."/>
            <person name="Lerner T.R."/>
            <person name="Williams L.E."/>
            <person name="Lambert C."/>
            <person name="Till R."/>
            <person name="Milner D.S."/>
            <person name="Basford S.M."/>
            <person name="Capeness M.J."/>
            <person name="Fenton A.K."/>
            <person name="Atterbury R.J."/>
            <person name="Harris M.A."/>
            <person name="Sockett R.E."/>
        </authorList>
    </citation>
    <scope>NUCLEOTIDE SEQUENCE [LARGE SCALE GENOMIC DNA]</scope>
    <source>
        <strain evidence="1 2">Tiberius</strain>
    </source>
</reference>
<proteinExistence type="predicted"/>
<sequence>MNLLVQAKAFSFTFIIFVPPHSIGAEPPAPAGCANADVLWEASVRADCQSSQSWIRCGLSDQVIIGTGIFTGSLAASGLKPPRDTTKLTGLVKNQKNPRLLIAQLQNLGISAKDIETYLNLQKERKAAFMNKEKAYLEYESAHLRSYSDQGRTKSSLSQELAEKKRTYELHTQKYRASLENIESFSGRIKVKHLAQNSVRAGALALGGTLAAQESAKIAAIKTCLNPASSESLLSLQRYIRTASLSECKLEIPGDSINDLMELSISERSELMKSNPSLCKLLLSQIQKQKKQSAVGKDAKVEVVSCSETDIQLKMKVNGKTYEPKISKGPKNYIEIKGAFFPGPLDSLNSNRKFTASFYSNTGTPGYIDTSYPQVSFANSLEIDGTQTNPLYNYMRAYQQGQCRYPDLKMEKGDSYFGNLKYELGCAAASQMTVVKEQLPYIIGKCDELQKKSVLTPEHEANSISSAEKGTQ</sequence>
<dbReference type="RefSeq" id="WP_015090251.1">
    <property type="nucleotide sequence ID" value="NC_019567.1"/>
</dbReference>
<accession>K7YVR5</accession>
<gene>
    <name evidence="1" type="ORF">Bdt_1085</name>
</gene>
<dbReference type="AlphaFoldDB" id="K7YVR5"/>
<name>K7YVR5_BDEBC</name>
<evidence type="ECO:0000313" key="2">
    <source>
        <dbReference type="Proteomes" id="UP000010074"/>
    </source>
</evidence>
<dbReference type="KEGG" id="bbat:Bdt_1085"/>
<dbReference type="HOGENOM" id="CLU_578304_0_0_7"/>
<organism evidence="1 2">
    <name type="scientific">Bdellovibrio bacteriovorus str. Tiberius</name>
    <dbReference type="NCBI Taxonomy" id="1069642"/>
    <lineage>
        <taxon>Bacteria</taxon>
        <taxon>Pseudomonadati</taxon>
        <taxon>Bdellovibrionota</taxon>
        <taxon>Bdellovibrionia</taxon>
        <taxon>Bdellovibrionales</taxon>
        <taxon>Pseudobdellovibrionaceae</taxon>
        <taxon>Bdellovibrio</taxon>
    </lineage>
</organism>